<evidence type="ECO:0000256" key="1">
    <source>
        <dbReference type="ARBA" id="ARBA00023125"/>
    </source>
</evidence>
<evidence type="ECO:0000313" key="3">
    <source>
        <dbReference type="EMBL" id="OUI78052.1"/>
    </source>
</evidence>
<dbReference type="GO" id="GO:0003677">
    <property type="term" value="F:DNA binding"/>
    <property type="evidence" value="ECO:0007669"/>
    <property type="project" value="UniProtKB-KW"/>
</dbReference>
<dbReference type="GO" id="GO:0005829">
    <property type="term" value="C:cytosol"/>
    <property type="evidence" value="ECO:0007669"/>
    <property type="project" value="TreeGrafter"/>
</dbReference>
<dbReference type="EMBL" id="JOPB01000008">
    <property type="protein sequence ID" value="OUI78052.1"/>
    <property type="molecule type" value="Genomic_DNA"/>
</dbReference>
<dbReference type="GO" id="GO:0003700">
    <property type="term" value="F:DNA-binding transcription factor activity"/>
    <property type="evidence" value="ECO:0007669"/>
    <property type="project" value="TreeGrafter"/>
</dbReference>
<dbReference type="InterPro" id="IPR001387">
    <property type="entry name" value="Cro/C1-type_HTH"/>
</dbReference>
<dbReference type="PANTHER" id="PTHR46797">
    <property type="entry name" value="HTH-TYPE TRANSCRIPTIONAL REGULATOR"/>
    <property type="match status" value="1"/>
</dbReference>
<dbReference type="Pfam" id="PF01381">
    <property type="entry name" value="HTH_3"/>
    <property type="match status" value="1"/>
</dbReference>
<dbReference type="PROSITE" id="PS50943">
    <property type="entry name" value="HTH_CROC1"/>
    <property type="match status" value="1"/>
</dbReference>
<keyword evidence="1" id="KW-0238">DNA-binding</keyword>
<accession>A0A251ZTR3</accession>
<evidence type="ECO:0000259" key="2">
    <source>
        <dbReference type="PROSITE" id="PS50943"/>
    </source>
</evidence>
<sequence length="77" mass="8856">MNIEKAFAITLKEIRNQKKLSQESLAFASNLDRTYISLLERGKRQPTLTSLFFISKALNISLVELMTILEVKINENK</sequence>
<dbReference type="RefSeq" id="WP_086632481.1">
    <property type="nucleotide sequence ID" value="NZ_JOPB01000008.1"/>
</dbReference>
<evidence type="ECO:0000313" key="4">
    <source>
        <dbReference type="Proteomes" id="UP000194946"/>
    </source>
</evidence>
<comment type="caution">
    <text evidence="3">The sequence shown here is derived from an EMBL/GenBank/DDBJ whole genome shotgun (WGS) entry which is preliminary data.</text>
</comment>
<feature type="domain" description="HTH cro/C1-type" evidence="2">
    <location>
        <begin position="11"/>
        <end position="65"/>
    </location>
</feature>
<keyword evidence="4" id="KW-1185">Reference proteome</keyword>
<dbReference type="InterPro" id="IPR010982">
    <property type="entry name" value="Lambda_DNA-bd_dom_sf"/>
</dbReference>
<proteinExistence type="predicted"/>
<dbReference type="Gene3D" id="1.10.260.40">
    <property type="entry name" value="lambda repressor-like DNA-binding domains"/>
    <property type="match status" value="1"/>
</dbReference>
<dbReference type="SUPFAM" id="SSF47413">
    <property type="entry name" value="lambda repressor-like DNA-binding domains"/>
    <property type="match status" value="1"/>
</dbReference>
<protein>
    <submittedName>
        <fullName evidence="3">XRE family transcriptional regulator</fullName>
    </submittedName>
</protein>
<dbReference type="Proteomes" id="UP000194946">
    <property type="component" value="Unassembled WGS sequence"/>
</dbReference>
<gene>
    <name evidence="3" type="ORF">HK18_10935</name>
</gene>
<dbReference type="PANTHER" id="PTHR46797:SF1">
    <property type="entry name" value="METHYLPHOSPHONATE SYNTHASE"/>
    <property type="match status" value="1"/>
</dbReference>
<reference evidence="4" key="1">
    <citation type="submission" date="2014-06" db="EMBL/GenBank/DDBJ databases">
        <authorList>
            <person name="Winans N.J."/>
            <person name="Newell P.D."/>
            <person name="Douglas A.E."/>
        </authorList>
    </citation>
    <scope>NUCLEOTIDE SEQUENCE [LARGE SCALE GENOMIC DNA]</scope>
    <source>
        <strain evidence="4">DmL_052</strain>
    </source>
</reference>
<organism evidence="3 4">
    <name type="scientific">Commensalibacter intestini</name>
    <dbReference type="NCBI Taxonomy" id="479936"/>
    <lineage>
        <taxon>Bacteria</taxon>
        <taxon>Pseudomonadati</taxon>
        <taxon>Pseudomonadota</taxon>
        <taxon>Alphaproteobacteria</taxon>
        <taxon>Acetobacterales</taxon>
        <taxon>Acetobacteraceae</taxon>
    </lineage>
</organism>
<dbReference type="SMART" id="SM00530">
    <property type="entry name" value="HTH_XRE"/>
    <property type="match status" value="1"/>
</dbReference>
<name>A0A251ZTR3_9PROT</name>
<dbReference type="AlphaFoldDB" id="A0A251ZTR3"/>
<dbReference type="InterPro" id="IPR050807">
    <property type="entry name" value="TransReg_Diox_bact_type"/>
</dbReference>
<dbReference type="CDD" id="cd00093">
    <property type="entry name" value="HTH_XRE"/>
    <property type="match status" value="1"/>
</dbReference>